<evidence type="ECO:0000313" key="7">
    <source>
        <dbReference type="EMBL" id="MFM9413699.1"/>
    </source>
</evidence>
<dbReference type="InterPro" id="IPR000983">
    <property type="entry name" value="Bac_GSPG_pilin"/>
</dbReference>
<keyword evidence="2" id="KW-0488">Methylation</keyword>
<gene>
    <name evidence="7" type="ORF">ACKQTC_04890</name>
</gene>
<dbReference type="PANTHER" id="PTHR30093">
    <property type="entry name" value="GENERAL SECRETION PATHWAY PROTEIN G"/>
    <property type="match status" value="1"/>
</dbReference>
<evidence type="ECO:0000256" key="6">
    <source>
        <dbReference type="SAM" id="Phobius"/>
    </source>
</evidence>
<dbReference type="SUPFAM" id="SSF54523">
    <property type="entry name" value="Pili subunits"/>
    <property type="match status" value="1"/>
</dbReference>
<comment type="caution">
    <text evidence="7">The sequence shown here is derived from an EMBL/GenBank/DDBJ whole genome shotgun (WGS) entry which is preliminary data.</text>
</comment>
<keyword evidence="5 6" id="KW-0472">Membrane</keyword>
<dbReference type="InterPro" id="IPR045584">
    <property type="entry name" value="Pilin-like"/>
</dbReference>
<organism evidence="7 8">
    <name type="scientific">Peptococcus simiae</name>
    <dbReference type="NCBI Taxonomy" id="1643805"/>
    <lineage>
        <taxon>Bacteria</taxon>
        <taxon>Bacillati</taxon>
        <taxon>Bacillota</taxon>
        <taxon>Clostridia</taxon>
        <taxon>Eubacteriales</taxon>
        <taxon>Peptococcaceae</taxon>
        <taxon>Peptococcus</taxon>
    </lineage>
</organism>
<dbReference type="RefSeq" id="WP_408977315.1">
    <property type="nucleotide sequence ID" value="NZ_JBJUVG010000005.1"/>
</dbReference>
<keyword evidence="8" id="KW-1185">Reference proteome</keyword>
<dbReference type="Proteomes" id="UP001631949">
    <property type="component" value="Unassembled WGS sequence"/>
</dbReference>
<dbReference type="Pfam" id="PF07963">
    <property type="entry name" value="N_methyl"/>
    <property type="match status" value="1"/>
</dbReference>
<reference evidence="7 8" key="1">
    <citation type="journal article" date="2016" name="Int. J. Syst. Evol. Microbiol.">
        <title>Peptococcus simiae sp. nov., isolated from rhesus macaque faeces and emended description of the genus Peptococcus.</title>
        <authorList>
            <person name="Shkoporov A.N."/>
            <person name="Efimov B.A."/>
            <person name="Kondova I."/>
            <person name="Ouwerling B."/>
            <person name="Chaplin A.V."/>
            <person name="Shcherbakova V.A."/>
            <person name="Langermans J.A.M."/>
        </authorList>
    </citation>
    <scope>NUCLEOTIDE SEQUENCE [LARGE SCALE GENOMIC DNA]</scope>
    <source>
        <strain evidence="7 8">M108</strain>
    </source>
</reference>
<feature type="transmembrane region" description="Helical" evidence="6">
    <location>
        <begin position="12"/>
        <end position="31"/>
    </location>
</feature>
<accession>A0ABW9H0T5</accession>
<sequence length="127" mass="13445">MERKARRKQAFTLIELLVVLSIIAILAVLLVPRLVNYSGQAREAAAIQNAQAVVTAAELYTMDSKNAGQGARSLTAADLQPYLKMPKGAEVTLDAVTVSPAGDVQGQVTTKNVTVNLADMEVAKAAH</sequence>
<protein>
    <submittedName>
        <fullName evidence="7">Type II secretion system protein</fullName>
    </submittedName>
</protein>
<evidence type="ECO:0000256" key="4">
    <source>
        <dbReference type="ARBA" id="ARBA00022989"/>
    </source>
</evidence>
<evidence type="ECO:0000256" key="5">
    <source>
        <dbReference type="ARBA" id="ARBA00023136"/>
    </source>
</evidence>
<evidence type="ECO:0000313" key="8">
    <source>
        <dbReference type="Proteomes" id="UP001631949"/>
    </source>
</evidence>
<dbReference type="Gene3D" id="3.30.700.10">
    <property type="entry name" value="Glycoprotein, Type 4 Pilin"/>
    <property type="match status" value="1"/>
</dbReference>
<proteinExistence type="predicted"/>
<name>A0ABW9H0T5_9FIRM</name>
<keyword evidence="4 6" id="KW-1133">Transmembrane helix</keyword>
<dbReference type="InterPro" id="IPR012902">
    <property type="entry name" value="N_methyl_site"/>
</dbReference>
<dbReference type="NCBIfam" id="TIGR02532">
    <property type="entry name" value="IV_pilin_GFxxxE"/>
    <property type="match status" value="1"/>
</dbReference>
<dbReference type="PRINTS" id="PR00813">
    <property type="entry name" value="BCTERIALGSPG"/>
</dbReference>
<evidence type="ECO:0000256" key="1">
    <source>
        <dbReference type="ARBA" id="ARBA00004167"/>
    </source>
</evidence>
<comment type="subcellular location">
    <subcellularLocation>
        <location evidence="1">Membrane</location>
        <topology evidence="1">Single-pass membrane protein</topology>
    </subcellularLocation>
</comment>
<evidence type="ECO:0000256" key="3">
    <source>
        <dbReference type="ARBA" id="ARBA00022692"/>
    </source>
</evidence>
<dbReference type="EMBL" id="JBJUVG010000005">
    <property type="protein sequence ID" value="MFM9413699.1"/>
    <property type="molecule type" value="Genomic_DNA"/>
</dbReference>
<keyword evidence="3 6" id="KW-0812">Transmembrane</keyword>
<evidence type="ECO:0000256" key="2">
    <source>
        <dbReference type="ARBA" id="ARBA00022481"/>
    </source>
</evidence>
<dbReference type="PANTHER" id="PTHR30093:SF44">
    <property type="entry name" value="TYPE II SECRETION SYSTEM CORE PROTEIN G"/>
    <property type="match status" value="1"/>
</dbReference>